<evidence type="ECO:0000259" key="5">
    <source>
        <dbReference type="PROSITE" id="PS50011"/>
    </source>
</evidence>
<comment type="caution">
    <text evidence="6">The sequence shown here is derived from an EMBL/GenBank/DDBJ whole genome shotgun (WGS) entry which is preliminary data.</text>
</comment>
<dbReference type="GO" id="GO:0005524">
    <property type="term" value="F:ATP binding"/>
    <property type="evidence" value="ECO:0007669"/>
    <property type="project" value="UniProtKB-KW"/>
</dbReference>
<dbReference type="PROSITE" id="PS50011">
    <property type="entry name" value="PROTEIN_KINASE_DOM"/>
    <property type="match status" value="1"/>
</dbReference>
<sequence>MSQPIASPSHELEFKSYHDWNGDRPSQTLIVRDNSSIWWTRVEISWSLPESIRRLGYYQRPSVFQQFIKAIDFGQLHLLDDTVTLITLTVHEQSNQVPMRKIQDNSQTIDSNYFLSIAHQISSYTEEDQLRVIYPTPNQALGLPTFEGSDLKDSEFITPTVAVTFNNKRYAYKTIDRLNYAPGDSDDIMNEITALAQFRGQPNIAQLIGVVIADDPYKSRPPKSQVITGFLLEFYPEGSLQEVLSDNHNLDDSLLRRWALQIGRALETLHTQQRTHLDIKTTNIVLDADKNAILIDISGTGGYTWEWLSPEMQNTIQQSTETPPAETSFSERVATDCWAYGRVLSMMARKTTTRSLGDWLQSISDDLMKTDLKDRISLSDALKRIQDQE</sequence>
<organism evidence="6 7">
    <name type="scientific">Aspergillus brasiliensis</name>
    <dbReference type="NCBI Taxonomy" id="319629"/>
    <lineage>
        <taxon>Eukaryota</taxon>
        <taxon>Fungi</taxon>
        <taxon>Dikarya</taxon>
        <taxon>Ascomycota</taxon>
        <taxon>Pezizomycotina</taxon>
        <taxon>Eurotiomycetes</taxon>
        <taxon>Eurotiomycetidae</taxon>
        <taxon>Eurotiales</taxon>
        <taxon>Aspergillaceae</taxon>
        <taxon>Aspergillus</taxon>
        <taxon>Aspergillus subgen. Circumdati</taxon>
    </lineage>
</organism>
<evidence type="ECO:0000256" key="2">
    <source>
        <dbReference type="ARBA" id="ARBA00022741"/>
    </source>
</evidence>
<dbReference type="PANTHER" id="PTHR44329:SF288">
    <property type="entry name" value="MITOGEN-ACTIVATED PROTEIN KINASE KINASE KINASE 20"/>
    <property type="match status" value="1"/>
</dbReference>
<dbReference type="SMART" id="SM00220">
    <property type="entry name" value="S_TKc"/>
    <property type="match status" value="1"/>
</dbReference>
<dbReference type="Pfam" id="PF00069">
    <property type="entry name" value="Pkinase"/>
    <property type="match status" value="1"/>
</dbReference>
<proteinExistence type="predicted"/>
<name>A0A9W5YU26_9EURO</name>
<dbReference type="EMBL" id="BROQ01000070">
    <property type="protein sequence ID" value="GKZ23580.1"/>
    <property type="molecule type" value="Genomic_DNA"/>
</dbReference>
<evidence type="ECO:0000256" key="1">
    <source>
        <dbReference type="ARBA" id="ARBA00022679"/>
    </source>
</evidence>
<keyword evidence="4" id="KW-0067">ATP-binding</keyword>
<dbReference type="InterPro" id="IPR011009">
    <property type="entry name" value="Kinase-like_dom_sf"/>
</dbReference>
<evidence type="ECO:0000256" key="3">
    <source>
        <dbReference type="ARBA" id="ARBA00022777"/>
    </source>
</evidence>
<dbReference type="Gene3D" id="1.10.510.10">
    <property type="entry name" value="Transferase(Phosphotransferase) domain 1"/>
    <property type="match status" value="1"/>
</dbReference>
<dbReference type="AlphaFoldDB" id="A0A9W5YU26"/>
<evidence type="ECO:0000313" key="6">
    <source>
        <dbReference type="EMBL" id="GKZ23580.1"/>
    </source>
</evidence>
<dbReference type="InterPro" id="IPR051681">
    <property type="entry name" value="Ser/Thr_Kinases-Pseudokinases"/>
</dbReference>
<gene>
    <name evidence="6" type="ORF">AbraCBS73388_010145</name>
</gene>
<keyword evidence="2" id="KW-0547">Nucleotide-binding</keyword>
<accession>A0A9W5YU26</accession>
<dbReference type="Proteomes" id="UP001143548">
    <property type="component" value="Unassembled WGS sequence"/>
</dbReference>
<dbReference type="SUPFAM" id="SSF56112">
    <property type="entry name" value="Protein kinase-like (PK-like)"/>
    <property type="match status" value="1"/>
</dbReference>
<keyword evidence="1" id="KW-0808">Transferase</keyword>
<reference evidence="6" key="1">
    <citation type="submission" date="2022-07" db="EMBL/GenBank/DDBJ databases">
        <title>Taxonomy of Aspergillus series Nigri: significant species reduction supported by multi-species coalescent approaches.</title>
        <authorList>
            <person name="Bian C."/>
            <person name="Kusuya Y."/>
            <person name="Sklenar F."/>
            <person name="D'hooge E."/>
            <person name="Yaguchi T."/>
            <person name="Takahashi H."/>
            <person name="Hubka V."/>
        </authorList>
    </citation>
    <scope>NUCLEOTIDE SEQUENCE</scope>
    <source>
        <strain evidence="6">CBS 733.88</strain>
    </source>
</reference>
<dbReference type="CDD" id="cd00180">
    <property type="entry name" value="PKc"/>
    <property type="match status" value="1"/>
</dbReference>
<evidence type="ECO:0000256" key="4">
    <source>
        <dbReference type="ARBA" id="ARBA00022840"/>
    </source>
</evidence>
<dbReference type="InterPro" id="IPR000719">
    <property type="entry name" value="Prot_kinase_dom"/>
</dbReference>
<evidence type="ECO:0000313" key="7">
    <source>
        <dbReference type="Proteomes" id="UP001143548"/>
    </source>
</evidence>
<keyword evidence="3" id="KW-0418">Kinase</keyword>
<dbReference type="PANTHER" id="PTHR44329">
    <property type="entry name" value="SERINE/THREONINE-PROTEIN KINASE TNNI3K-RELATED"/>
    <property type="match status" value="1"/>
</dbReference>
<protein>
    <recommendedName>
        <fullName evidence="5">Protein kinase domain-containing protein</fullName>
    </recommendedName>
</protein>
<dbReference type="GO" id="GO:0004674">
    <property type="term" value="F:protein serine/threonine kinase activity"/>
    <property type="evidence" value="ECO:0007669"/>
    <property type="project" value="TreeGrafter"/>
</dbReference>
<feature type="domain" description="Protein kinase" evidence="5">
    <location>
        <begin position="135"/>
        <end position="389"/>
    </location>
</feature>